<dbReference type="Proteomes" id="UP000681722">
    <property type="component" value="Unassembled WGS sequence"/>
</dbReference>
<dbReference type="EMBL" id="CAJOBA010095677">
    <property type="protein sequence ID" value="CAF4502266.1"/>
    <property type="molecule type" value="Genomic_DNA"/>
</dbReference>
<dbReference type="Proteomes" id="UP000663829">
    <property type="component" value="Unassembled WGS sequence"/>
</dbReference>
<keyword evidence="4" id="KW-1185">Reference proteome</keyword>
<dbReference type="EMBL" id="CAJOBC010007583">
    <property type="protein sequence ID" value="CAF3936856.1"/>
    <property type="molecule type" value="Genomic_DNA"/>
</dbReference>
<proteinExistence type="predicted"/>
<gene>
    <name evidence="1" type="ORF">GPM918_LOCUS22282</name>
    <name evidence="2" type="ORF">SRO942_LOCUS22283</name>
    <name evidence="3" type="ORF">TMI583_LOCUS48003</name>
</gene>
<name>A0A814U9S2_9BILA</name>
<protein>
    <submittedName>
        <fullName evidence="1">Uncharacterized protein</fullName>
    </submittedName>
</protein>
<evidence type="ECO:0000313" key="1">
    <source>
        <dbReference type="EMBL" id="CAF1172917.1"/>
    </source>
</evidence>
<evidence type="ECO:0000313" key="2">
    <source>
        <dbReference type="EMBL" id="CAF3936856.1"/>
    </source>
</evidence>
<evidence type="ECO:0000313" key="3">
    <source>
        <dbReference type="EMBL" id="CAF4502266.1"/>
    </source>
</evidence>
<dbReference type="AlphaFoldDB" id="A0A814U9S2"/>
<reference evidence="1" key="1">
    <citation type="submission" date="2021-02" db="EMBL/GenBank/DDBJ databases">
        <authorList>
            <person name="Nowell W R."/>
        </authorList>
    </citation>
    <scope>NUCLEOTIDE SEQUENCE</scope>
</reference>
<comment type="caution">
    <text evidence="1">The sequence shown here is derived from an EMBL/GenBank/DDBJ whole genome shotgun (WGS) entry which is preliminary data.</text>
</comment>
<sequence length="93" mass="9851">MTDSWLIPATYRGRYNEFGTIVETVSEEMFGAMSEQYCNNNIANIEGTINAPNNASNVATDDGTILGEVSGANNIANIEGTINATNDASNVAD</sequence>
<dbReference type="EMBL" id="CAJNOQ010007581">
    <property type="protein sequence ID" value="CAF1172917.1"/>
    <property type="molecule type" value="Genomic_DNA"/>
</dbReference>
<accession>A0A814U9S2</accession>
<dbReference type="Proteomes" id="UP000682733">
    <property type="component" value="Unassembled WGS sequence"/>
</dbReference>
<organism evidence="1 4">
    <name type="scientific">Didymodactylos carnosus</name>
    <dbReference type="NCBI Taxonomy" id="1234261"/>
    <lineage>
        <taxon>Eukaryota</taxon>
        <taxon>Metazoa</taxon>
        <taxon>Spiralia</taxon>
        <taxon>Gnathifera</taxon>
        <taxon>Rotifera</taxon>
        <taxon>Eurotatoria</taxon>
        <taxon>Bdelloidea</taxon>
        <taxon>Philodinida</taxon>
        <taxon>Philodinidae</taxon>
        <taxon>Didymodactylos</taxon>
    </lineage>
</organism>
<evidence type="ECO:0000313" key="4">
    <source>
        <dbReference type="Proteomes" id="UP000663829"/>
    </source>
</evidence>